<evidence type="ECO:0000259" key="2">
    <source>
        <dbReference type="PROSITE" id="PS50943"/>
    </source>
</evidence>
<dbReference type="SMART" id="SM00530">
    <property type="entry name" value="HTH_XRE"/>
    <property type="match status" value="1"/>
</dbReference>
<dbReference type="PANTHER" id="PTHR46558:SF11">
    <property type="entry name" value="HTH-TYPE TRANSCRIPTIONAL REGULATOR XRE"/>
    <property type="match status" value="1"/>
</dbReference>
<organism evidence="3 4">
    <name type="scientific">Lactococcus hircilactis</name>
    <dbReference type="NCBI Taxonomy" id="1494462"/>
    <lineage>
        <taxon>Bacteria</taxon>
        <taxon>Bacillati</taxon>
        <taxon>Bacillota</taxon>
        <taxon>Bacilli</taxon>
        <taxon>Lactobacillales</taxon>
        <taxon>Streptococcaceae</taxon>
        <taxon>Lactococcus</taxon>
    </lineage>
</organism>
<dbReference type="Pfam" id="PF01381">
    <property type="entry name" value="HTH_3"/>
    <property type="match status" value="1"/>
</dbReference>
<reference evidence="3 4" key="1">
    <citation type="submission" date="2019-10" db="EMBL/GenBank/DDBJ databases">
        <authorList>
            <person name="Dong K."/>
        </authorList>
    </citation>
    <scope>NUCLEOTIDE SEQUENCE [LARGE SCALE GENOMIC DNA]</scope>
    <source>
        <strain evidence="3 4">DSM 28960</strain>
    </source>
</reference>
<dbReference type="AlphaFoldDB" id="A0A7X1Z7I4"/>
<accession>A0A7X1Z7I4</accession>
<feature type="domain" description="HTH cro/C1-type" evidence="2">
    <location>
        <begin position="10"/>
        <end position="64"/>
    </location>
</feature>
<dbReference type="EMBL" id="WITJ01000005">
    <property type="protein sequence ID" value="MQW39215.1"/>
    <property type="molecule type" value="Genomic_DNA"/>
</dbReference>
<dbReference type="InterPro" id="IPR001387">
    <property type="entry name" value="Cro/C1-type_HTH"/>
</dbReference>
<dbReference type="PROSITE" id="PS50943">
    <property type="entry name" value="HTH_CROC1"/>
    <property type="match status" value="1"/>
</dbReference>
<gene>
    <name evidence="3" type="ORF">GHI93_04580</name>
</gene>
<keyword evidence="1" id="KW-0238">DNA-binding</keyword>
<dbReference type="Proteomes" id="UP000439550">
    <property type="component" value="Unassembled WGS sequence"/>
</dbReference>
<dbReference type="InterPro" id="IPR010982">
    <property type="entry name" value="Lambda_DNA-bd_dom_sf"/>
</dbReference>
<evidence type="ECO:0000256" key="1">
    <source>
        <dbReference type="ARBA" id="ARBA00023125"/>
    </source>
</evidence>
<comment type="caution">
    <text evidence="3">The sequence shown here is derived from an EMBL/GenBank/DDBJ whole genome shotgun (WGS) entry which is preliminary data.</text>
</comment>
<dbReference type="GO" id="GO:0003677">
    <property type="term" value="F:DNA binding"/>
    <property type="evidence" value="ECO:0007669"/>
    <property type="project" value="UniProtKB-KW"/>
</dbReference>
<sequence length="105" mass="11773">MGKEYIGNKLRSLRKAKKLSQAELAQKLNLSSWAVASYEQGKSYPSVEGLMKICDIFGVSSDYLLGLSDKLPDKLALNGLNDEEIELILQFIDLVVQNRLPKDKE</sequence>
<evidence type="ECO:0000313" key="3">
    <source>
        <dbReference type="EMBL" id="MQW39215.1"/>
    </source>
</evidence>
<dbReference type="Gene3D" id="1.10.260.40">
    <property type="entry name" value="lambda repressor-like DNA-binding domains"/>
    <property type="match status" value="1"/>
</dbReference>
<keyword evidence="4" id="KW-1185">Reference proteome</keyword>
<dbReference type="PANTHER" id="PTHR46558">
    <property type="entry name" value="TRACRIPTIONAL REGULATORY PROTEIN-RELATED-RELATED"/>
    <property type="match status" value="1"/>
</dbReference>
<name>A0A7X1Z7I4_9LACT</name>
<evidence type="ECO:0000313" key="4">
    <source>
        <dbReference type="Proteomes" id="UP000439550"/>
    </source>
</evidence>
<dbReference type="SUPFAM" id="SSF47413">
    <property type="entry name" value="lambda repressor-like DNA-binding domains"/>
    <property type="match status" value="1"/>
</dbReference>
<dbReference type="OrthoDB" id="9805856at2"/>
<protein>
    <submittedName>
        <fullName evidence="3">Helix-turn-helix domain-containing protein</fullName>
    </submittedName>
</protein>
<proteinExistence type="predicted"/>
<dbReference type="CDD" id="cd00093">
    <property type="entry name" value="HTH_XRE"/>
    <property type="match status" value="1"/>
</dbReference>